<dbReference type="KEGG" id="vg:5076567"/>
<accession>Q52PR3</accession>
<keyword evidence="2" id="KW-0378">Hydrolase</keyword>
<feature type="domain" description="Nudix hydrolase" evidence="1">
    <location>
        <begin position="1"/>
        <end position="124"/>
    </location>
</feature>
<sequence length="137" mass="15623">MTVYVLGFAFWNNQVCLIRKNRPKWQENHFNGVGGHVEVSDESSRAAMAREFFEETGVKTLASEWLYTGKMVGDDWTVHLYAGNINIDNATTMTDEEVLVVDLNQLMDYVLIPNVHTLISWSLARLDGADGLMKLYY</sequence>
<dbReference type="GO" id="GO:0016787">
    <property type="term" value="F:hydrolase activity"/>
    <property type="evidence" value="ECO:0007669"/>
    <property type="project" value="UniProtKB-KW"/>
</dbReference>
<dbReference type="InterPro" id="IPR000086">
    <property type="entry name" value="NUDIX_hydrolase_dom"/>
</dbReference>
<organism evidence="2 3">
    <name type="scientific">Xanthomonas phage Xp15</name>
    <dbReference type="NCBI Taxonomy" id="322855"/>
    <lineage>
        <taxon>Viruses</taxon>
        <taxon>Duplodnaviria</taxon>
        <taxon>Heunggongvirae</taxon>
        <taxon>Uroviricota</taxon>
        <taxon>Caudoviricetes</taxon>
        <taxon>Alachuavirus</taxon>
        <taxon>Alachuavirus Xp15</taxon>
    </lineage>
</organism>
<dbReference type="RefSeq" id="YP_239327.1">
    <property type="nucleotide sequence ID" value="NC_007024.1"/>
</dbReference>
<dbReference type="PROSITE" id="PS51462">
    <property type="entry name" value="NUDIX"/>
    <property type="match status" value="1"/>
</dbReference>
<proteinExistence type="predicted"/>
<reference evidence="2 3" key="1">
    <citation type="submission" date="2005-03" db="EMBL/GenBank/DDBJ databases">
        <title>Sequencing of bacteriophage Xp15 from Xanthomonas campestris pv. pelargonii and identification of the lysis genes.</title>
        <authorList>
            <person name="Ramadugu C."/>
            <person name="Gabriel D.W."/>
        </authorList>
    </citation>
    <scope>NUCLEOTIDE SEQUENCE [LARGE SCALE GENOMIC DNA]</scope>
</reference>
<dbReference type="Pfam" id="PF00293">
    <property type="entry name" value="NUDIX"/>
    <property type="match status" value="1"/>
</dbReference>
<dbReference type="InterPro" id="IPR015797">
    <property type="entry name" value="NUDIX_hydrolase-like_dom_sf"/>
</dbReference>
<evidence type="ECO:0000313" key="3">
    <source>
        <dbReference type="Proteomes" id="UP000001305"/>
    </source>
</evidence>
<protein>
    <submittedName>
        <fullName evidence="2">Probable NUDIX hydrolase</fullName>
    </submittedName>
</protein>
<keyword evidence="3" id="KW-1185">Reference proteome</keyword>
<dbReference type="Gene3D" id="3.90.79.10">
    <property type="entry name" value="Nucleoside Triphosphate Pyrophosphohydrolase"/>
    <property type="match status" value="1"/>
</dbReference>
<dbReference type="GeneID" id="5076567"/>
<evidence type="ECO:0000259" key="1">
    <source>
        <dbReference type="PROSITE" id="PS51462"/>
    </source>
</evidence>
<dbReference type="SUPFAM" id="SSF55811">
    <property type="entry name" value="Nudix"/>
    <property type="match status" value="1"/>
</dbReference>
<dbReference type="EMBL" id="AY986977">
    <property type="protein sequence ID" value="AAX84895.1"/>
    <property type="molecule type" value="Genomic_DNA"/>
</dbReference>
<dbReference type="OrthoDB" id="39702at10239"/>
<name>Q52PR3_9CAUD</name>
<evidence type="ECO:0000313" key="2">
    <source>
        <dbReference type="EMBL" id="AAX84895.1"/>
    </source>
</evidence>
<dbReference type="Proteomes" id="UP000001305">
    <property type="component" value="Segment"/>
</dbReference>